<gene>
    <name evidence="23" type="ORF">QOZ93_002628</name>
</gene>
<evidence type="ECO:0000256" key="19">
    <source>
        <dbReference type="ARBA" id="ARBA00044770"/>
    </source>
</evidence>
<keyword evidence="3" id="KW-1003">Cell membrane</keyword>
<keyword evidence="12" id="KW-0131">Cell cycle</keyword>
<evidence type="ECO:0000256" key="8">
    <source>
        <dbReference type="ARBA" id="ARBA00022960"/>
    </source>
</evidence>
<evidence type="ECO:0000256" key="21">
    <source>
        <dbReference type="ARBA" id="ARBA00049966"/>
    </source>
</evidence>
<dbReference type="InterPro" id="IPR013438">
    <property type="entry name" value="SpoVE"/>
</dbReference>
<keyword evidence="24" id="KW-1185">Reference proteome</keyword>
<feature type="transmembrane region" description="Helical" evidence="22">
    <location>
        <begin position="107"/>
        <end position="130"/>
    </location>
</feature>
<evidence type="ECO:0000256" key="3">
    <source>
        <dbReference type="ARBA" id="ARBA00022475"/>
    </source>
</evidence>
<sequence length="373" mass="40985">MNKPKSKMGQIDFVMFITIMMLVTVGVVMVYSASSYVAFFSKKYGYDSMFFLKKQLMWSVIGTICMLFAIKMDYHKFKKITFIGAIATIILLIIVLFSPAVNGATRWINLGFATIQPSEIAKYMVVLILAKSIDRKGEEIKGFWGGTFYHICLAGVFSGLVLLEHNLSIASVIIIVSLVMLFCSGAKKAHVNVFLLLGIVAASFATILMPYRLKRLISFTNPWADPLKDGYQLIQSLLALGSGGIFGVGLGQSRQKCFYIPEPHNDFIFSVIGEELGLIGCLFIIILYLIFLWRGIRAALNAKDTYGTALAIGITSVVAVQAIINIAVVSGSMPVTGVPLPFISYGGSSLIFNMFAMGILLNITRQLEVKKVK</sequence>
<keyword evidence="5" id="KW-0328">Glycosyltransferase</keyword>
<comment type="similarity">
    <text evidence="16">Belongs to the SEDS family. FtsW subfamily.</text>
</comment>
<reference evidence="23 24" key="1">
    <citation type="submission" date="2023-07" db="EMBL/GenBank/DDBJ databases">
        <title>Genomic Encyclopedia of Type Strains, Phase IV (KMG-IV): sequencing the most valuable type-strain genomes for metagenomic binning, comparative biology and taxonomic classification.</title>
        <authorList>
            <person name="Goeker M."/>
        </authorList>
    </citation>
    <scope>NUCLEOTIDE SEQUENCE [LARGE SCALE GENOMIC DNA]</scope>
    <source>
        <strain evidence="23 24">DSM 1400</strain>
    </source>
</reference>
<dbReference type="GO" id="GO:0051301">
    <property type="term" value="P:cell division"/>
    <property type="evidence" value="ECO:0007669"/>
    <property type="project" value="UniProtKB-KW"/>
</dbReference>
<keyword evidence="7 22" id="KW-0812">Transmembrane</keyword>
<dbReference type="PANTHER" id="PTHR30474">
    <property type="entry name" value="CELL CYCLE PROTEIN"/>
    <property type="match status" value="1"/>
</dbReference>
<keyword evidence="9" id="KW-0573">Peptidoglycan synthesis</keyword>
<evidence type="ECO:0000256" key="7">
    <source>
        <dbReference type="ARBA" id="ARBA00022692"/>
    </source>
</evidence>
<evidence type="ECO:0000256" key="1">
    <source>
        <dbReference type="ARBA" id="ARBA00004651"/>
    </source>
</evidence>
<evidence type="ECO:0000256" key="10">
    <source>
        <dbReference type="ARBA" id="ARBA00022989"/>
    </source>
</evidence>
<comment type="function">
    <text evidence="21">Peptidoglycan polymerase that is essential for cell division.</text>
</comment>
<dbReference type="Pfam" id="PF01098">
    <property type="entry name" value="FTSW_RODA_SPOVE"/>
    <property type="match status" value="1"/>
</dbReference>
<dbReference type="InterPro" id="IPR013437">
    <property type="entry name" value="FtsW"/>
</dbReference>
<evidence type="ECO:0000256" key="2">
    <source>
        <dbReference type="ARBA" id="ARBA00004752"/>
    </source>
</evidence>
<comment type="catalytic activity">
    <reaction evidence="20">
        <text>[GlcNAc-(1-&gt;4)-Mur2Ac(oyl-L-Ala-gamma-D-Glu-L-Lys-D-Ala-D-Ala)](n)-di-trans,octa-cis-undecaprenyl diphosphate + beta-D-GlcNAc-(1-&gt;4)-Mur2Ac(oyl-L-Ala-gamma-D-Glu-L-Lys-D-Ala-D-Ala)-di-trans,octa-cis-undecaprenyl diphosphate = [GlcNAc-(1-&gt;4)-Mur2Ac(oyl-L-Ala-gamma-D-Glu-L-Lys-D-Ala-D-Ala)](n+1)-di-trans,octa-cis-undecaprenyl diphosphate + di-trans,octa-cis-undecaprenyl diphosphate + H(+)</text>
        <dbReference type="Rhea" id="RHEA:23708"/>
        <dbReference type="Rhea" id="RHEA-COMP:9602"/>
        <dbReference type="Rhea" id="RHEA-COMP:9603"/>
        <dbReference type="ChEBI" id="CHEBI:15378"/>
        <dbReference type="ChEBI" id="CHEBI:58405"/>
        <dbReference type="ChEBI" id="CHEBI:60033"/>
        <dbReference type="ChEBI" id="CHEBI:78435"/>
        <dbReference type="EC" id="2.4.99.28"/>
    </reaction>
</comment>
<dbReference type="EMBL" id="JAUSWN010000032">
    <property type="protein sequence ID" value="MDQ0480878.1"/>
    <property type="molecule type" value="Genomic_DNA"/>
</dbReference>
<comment type="pathway">
    <text evidence="2">Cell wall biogenesis; peptidoglycan biosynthesis.</text>
</comment>
<evidence type="ECO:0000256" key="16">
    <source>
        <dbReference type="ARBA" id="ARBA00038053"/>
    </source>
</evidence>
<evidence type="ECO:0000256" key="6">
    <source>
        <dbReference type="ARBA" id="ARBA00022679"/>
    </source>
</evidence>
<dbReference type="InterPro" id="IPR001182">
    <property type="entry name" value="FtsW/RodA"/>
</dbReference>
<feature type="transmembrane region" description="Helical" evidence="22">
    <location>
        <begin position="82"/>
        <end position="101"/>
    </location>
</feature>
<evidence type="ECO:0000256" key="13">
    <source>
        <dbReference type="ARBA" id="ARBA00023316"/>
    </source>
</evidence>
<protein>
    <recommendedName>
        <fullName evidence="17">Probable peptidoglycan glycosyltransferase FtsW</fullName>
        <ecNumber evidence="19">2.4.99.28</ecNumber>
    </recommendedName>
    <alternativeName>
        <fullName evidence="18">Cell division protein FtsW</fullName>
    </alternativeName>
    <alternativeName>
        <fullName evidence="15">Cell wall polymerase</fullName>
    </alternativeName>
    <alternativeName>
        <fullName evidence="14">Peptidoglycan polymerase</fullName>
    </alternativeName>
</protein>
<evidence type="ECO:0000256" key="14">
    <source>
        <dbReference type="ARBA" id="ARBA00032370"/>
    </source>
</evidence>
<organism evidence="23 24">
    <name type="scientific">Hathewaya limosa</name>
    <name type="common">Clostridium limosum</name>
    <dbReference type="NCBI Taxonomy" id="1536"/>
    <lineage>
        <taxon>Bacteria</taxon>
        <taxon>Bacillati</taxon>
        <taxon>Bacillota</taxon>
        <taxon>Clostridia</taxon>
        <taxon>Eubacteriales</taxon>
        <taxon>Clostridiaceae</taxon>
        <taxon>Hathewaya</taxon>
    </lineage>
</organism>
<keyword evidence="13" id="KW-0961">Cell wall biogenesis/degradation</keyword>
<dbReference type="NCBIfam" id="TIGR02615">
    <property type="entry name" value="spoVE"/>
    <property type="match status" value="1"/>
</dbReference>
<name>A0ABU0JXI1_HATLI</name>
<evidence type="ECO:0000313" key="23">
    <source>
        <dbReference type="EMBL" id="MDQ0480878.1"/>
    </source>
</evidence>
<evidence type="ECO:0000256" key="15">
    <source>
        <dbReference type="ARBA" id="ARBA00033270"/>
    </source>
</evidence>
<proteinExistence type="inferred from homology"/>
<evidence type="ECO:0000256" key="4">
    <source>
        <dbReference type="ARBA" id="ARBA00022618"/>
    </source>
</evidence>
<feature type="transmembrane region" description="Helical" evidence="22">
    <location>
        <begin position="342"/>
        <end position="363"/>
    </location>
</feature>
<feature type="transmembrane region" description="Helical" evidence="22">
    <location>
        <begin position="51"/>
        <end position="70"/>
    </location>
</feature>
<evidence type="ECO:0000256" key="11">
    <source>
        <dbReference type="ARBA" id="ARBA00023136"/>
    </source>
</evidence>
<feature type="transmembrane region" description="Helical" evidence="22">
    <location>
        <begin position="276"/>
        <end position="296"/>
    </location>
</feature>
<accession>A0ABU0JXI1</accession>
<evidence type="ECO:0000256" key="5">
    <source>
        <dbReference type="ARBA" id="ARBA00022676"/>
    </source>
</evidence>
<comment type="caution">
    <text evidence="23">The sequence shown here is derived from an EMBL/GenBank/DDBJ whole genome shotgun (WGS) entry which is preliminary data.</text>
</comment>
<evidence type="ECO:0000313" key="24">
    <source>
        <dbReference type="Proteomes" id="UP001224418"/>
    </source>
</evidence>
<keyword evidence="11 22" id="KW-0472">Membrane</keyword>
<keyword evidence="6" id="KW-0808">Transferase</keyword>
<keyword evidence="10 22" id="KW-1133">Transmembrane helix</keyword>
<dbReference type="EC" id="2.4.99.28" evidence="19"/>
<dbReference type="RefSeq" id="WP_111941792.1">
    <property type="nucleotide sequence ID" value="NZ_BAAACJ010000039.1"/>
</dbReference>
<evidence type="ECO:0000256" key="17">
    <source>
        <dbReference type="ARBA" id="ARBA00041185"/>
    </source>
</evidence>
<dbReference type="Proteomes" id="UP001224418">
    <property type="component" value="Unassembled WGS sequence"/>
</dbReference>
<evidence type="ECO:0000256" key="20">
    <source>
        <dbReference type="ARBA" id="ARBA00049902"/>
    </source>
</evidence>
<feature type="transmembrane region" description="Helical" evidence="22">
    <location>
        <begin position="308"/>
        <end position="330"/>
    </location>
</feature>
<feature type="transmembrane region" description="Helical" evidence="22">
    <location>
        <begin position="169"/>
        <end position="186"/>
    </location>
</feature>
<evidence type="ECO:0000256" key="12">
    <source>
        <dbReference type="ARBA" id="ARBA00023306"/>
    </source>
</evidence>
<evidence type="ECO:0000256" key="22">
    <source>
        <dbReference type="SAM" id="Phobius"/>
    </source>
</evidence>
<dbReference type="NCBIfam" id="TIGR02614">
    <property type="entry name" value="ftsW"/>
    <property type="match status" value="1"/>
</dbReference>
<feature type="transmembrane region" description="Helical" evidence="22">
    <location>
        <begin position="142"/>
        <end position="163"/>
    </location>
</feature>
<dbReference type="PANTHER" id="PTHR30474:SF2">
    <property type="entry name" value="PEPTIDOGLYCAN GLYCOSYLTRANSFERASE FTSW-RELATED"/>
    <property type="match status" value="1"/>
</dbReference>
<keyword evidence="4 23" id="KW-0132">Cell division</keyword>
<feature type="transmembrane region" description="Helical" evidence="22">
    <location>
        <begin position="193"/>
        <end position="213"/>
    </location>
</feature>
<evidence type="ECO:0000256" key="18">
    <source>
        <dbReference type="ARBA" id="ARBA00041418"/>
    </source>
</evidence>
<feature type="transmembrane region" description="Helical" evidence="22">
    <location>
        <begin position="12"/>
        <end position="31"/>
    </location>
</feature>
<comment type="subcellular location">
    <subcellularLocation>
        <location evidence="1">Cell membrane</location>
        <topology evidence="1">Multi-pass membrane protein</topology>
    </subcellularLocation>
</comment>
<evidence type="ECO:0000256" key="9">
    <source>
        <dbReference type="ARBA" id="ARBA00022984"/>
    </source>
</evidence>
<keyword evidence="8" id="KW-0133">Cell shape</keyword>